<dbReference type="SUPFAM" id="SSF88946">
    <property type="entry name" value="Sigma2 domain of RNA polymerase sigma factors"/>
    <property type="match status" value="1"/>
</dbReference>
<dbReference type="NCBIfam" id="TIGR02937">
    <property type="entry name" value="sigma70-ECF"/>
    <property type="match status" value="1"/>
</dbReference>
<comment type="similarity">
    <text evidence="6">Belongs to the sigma-70 factor family. FliA subfamily.</text>
</comment>
<dbReference type="InterPro" id="IPR007627">
    <property type="entry name" value="RNA_pol_sigma70_r2"/>
</dbReference>
<proteinExistence type="inferred from homology"/>
<dbReference type="GO" id="GO:0003677">
    <property type="term" value="F:DNA binding"/>
    <property type="evidence" value="ECO:0007669"/>
    <property type="project" value="UniProtKB-UniRule"/>
</dbReference>
<dbReference type="InterPro" id="IPR007624">
    <property type="entry name" value="RNA_pol_sigma70_r3"/>
</dbReference>
<evidence type="ECO:0000313" key="9">
    <source>
        <dbReference type="Proteomes" id="UP000218327"/>
    </source>
</evidence>
<dbReference type="PANTHER" id="PTHR30385">
    <property type="entry name" value="SIGMA FACTOR F FLAGELLAR"/>
    <property type="match status" value="1"/>
</dbReference>
<dbReference type="PIRSF" id="PIRSF000770">
    <property type="entry name" value="RNA_pol_sigma-SigE/K"/>
    <property type="match status" value="1"/>
</dbReference>
<evidence type="ECO:0000256" key="6">
    <source>
        <dbReference type="HAMAP-Rule" id="MF_00962"/>
    </source>
</evidence>
<reference evidence="9" key="1">
    <citation type="submission" date="2017-08" db="EMBL/GenBank/DDBJ databases">
        <title>A dynamic microbial community with high functional redundancy inhabits the cold, oxic subseafloor aquifer.</title>
        <authorList>
            <person name="Tully B.J."/>
            <person name="Wheat C.G."/>
            <person name="Glazer B.T."/>
            <person name="Huber J.A."/>
        </authorList>
    </citation>
    <scope>NUCLEOTIDE SEQUENCE [LARGE SCALE GENOMIC DNA]</scope>
</reference>
<dbReference type="FunFam" id="1.10.1740.10:FF:000002">
    <property type="entry name" value="RNA polymerase sigma factor FliA"/>
    <property type="match status" value="1"/>
</dbReference>
<keyword evidence="4 6" id="KW-0238">DNA-binding</keyword>
<dbReference type="Pfam" id="PF04542">
    <property type="entry name" value="Sigma70_r2"/>
    <property type="match status" value="1"/>
</dbReference>
<comment type="function">
    <text evidence="6">Sigma factors are initiation factors that promote the attachment of RNA polymerase to specific initiation sites and are then released. This sigma factor controls the expression of flagella-related genes.</text>
</comment>
<dbReference type="InterPro" id="IPR007630">
    <property type="entry name" value="RNA_pol_sigma70_r4"/>
</dbReference>
<gene>
    <name evidence="6 8" type="primary">fliA</name>
    <name evidence="8" type="ORF">COA96_12570</name>
</gene>
<evidence type="ECO:0000313" key="8">
    <source>
        <dbReference type="EMBL" id="PCJ23118.1"/>
    </source>
</evidence>
<dbReference type="EMBL" id="NVVJ01000044">
    <property type="protein sequence ID" value="PCJ23118.1"/>
    <property type="molecule type" value="Genomic_DNA"/>
</dbReference>
<dbReference type="NCBIfam" id="TIGR02479">
    <property type="entry name" value="FliA_WhiG"/>
    <property type="match status" value="1"/>
</dbReference>
<keyword evidence="3 6" id="KW-0731">Sigma factor</keyword>
<dbReference type="NCBIfam" id="NF005413">
    <property type="entry name" value="PRK06986.1"/>
    <property type="match status" value="1"/>
</dbReference>
<dbReference type="PRINTS" id="PR00046">
    <property type="entry name" value="SIGMA70FCT"/>
</dbReference>
<evidence type="ECO:0000259" key="7">
    <source>
        <dbReference type="PROSITE" id="PS00715"/>
    </source>
</evidence>
<feature type="short sequence motif" description="Interaction with polymerase core subunit RpoC" evidence="6">
    <location>
        <begin position="54"/>
        <end position="57"/>
    </location>
</feature>
<dbReference type="PANTHER" id="PTHR30385:SF7">
    <property type="entry name" value="RNA POLYMERASE SIGMA FACTOR FLIA"/>
    <property type="match status" value="1"/>
</dbReference>
<dbReference type="InterPro" id="IPR028617">
    <property type="entry name" value="Sigma70_FliA"/>
</dbReference>
<evidence type="ECO:0000256" key="2">
    <source>
        <dbReference type="ARBA" id="ARBA00023015"/>
    </source>
</evidence>
<evidence type="ECO:0000256" key="3">
    <source>
        <dbReference type="ARBA" id="ARBA00023082"/>
    </source>
</evidence>
<feature type="domain" description="RNA polymerase sigma-70" evidence="7">
    <location>
        <begin position="54"/>
        <end position="67"/>
    </location>
</feature>
<accession>A0A2A5AWF9</accession>
<dbReference type="Gene3D" id="1.20.140.160">
    <property type="match status" value="1"/>
</dbReference>
<sequence length="249" mass="27422">MTSATVAKVYENVLPNGEATDENLTAVVIRYAPLVKRIAHHLLLRMPASVQIDDLIQSGMIGLLEAAKKYDVSKGASFETYAGIRIRGSMLDEVRKGDWAPRSVHRKSRKVAEAVKAIEARTGKDAQVQDIAKELEIDLNAYYAILQDASGSRLFSFDDIMEGDDSAIELAAGELPGPCDGLQRSSFKAHLAKAIDGLPDREKLVLALYYDEELNLKEIGEVIGVSESRVSQIHSQAALRLRSRLTDWK</sequence>
<keyword evidence="1 6" id="KW-0963">Cytoplasm</keyword>
<dbReference type="Pfam" id="PF04539">
    <property type="entry name" value="Sigma70_r3"/>
    <property type="match status" value="1"/>
</dbReference>
<comment type="subcellular location">
    <subcellularLocation>
        <location evidence="6">Cytoplasm</location>
    </subcellularLocation>
</comment>
<feature type="region of interest" description="Sigma-70 factor domain-2" evidence="6">
    <location>
        <begin position="27"/>
        <end position="99"/>
    </location>
</feature>
<comment type="caution">
    <text evidence="8">The sequence shown here is derived from an EMBL/GenBank/DDBJ whole genome shotgun (WGS) entry which is preliminary data.</text>
</comment>
<comment type="caution">
    <text evidence="6">Lacks conserved residue(s) required for the propagation of feature annotation.</text>
</comment>
<dbReference type="InterPro" id="IPR000943">
    <property type="entry name" value="RNA_pol_sigma70"/>
</dbReference>
<dbReference type="HAMAP" id="MF_00962">
    <property type="entry name" value="Sigma70_FliA"/>
    <property type="match status" value="1"/>
</dbReference>
<keyword evidence="5 6" id="KW-0804">Transcription</keyword>
<dbReference type="PROSITE" id="PS00715">
    <property type="entry name" value="SIGMA70_1"/>
    <property type="match status" value="1"/>
</dbReference>
<dbReference type="CDD" id="cd06171">
    <property type="entry name" value="Sigma70_r4"/>
    <property type="match status" value="1"/>
</dbReference>
<dbReference type="GO" id="GO:0006352">
    <property type="term" value="P:DNA-templated transcription initiation"/>
    <property type="evidence" value="ECO:0007669"/>
    <property type="project" value="UniProtKB-UniRule"/>
</dbReference>
<feature type="DNA-binding region" description="H-T-H motif" evidence="6">
    <location>
        <begin position="216"/>
        <end position="235"/>
    </location>
</feature>
<dbReference type="AlphaFoldDB" id="A0A2A5AWF9"/>
<feature type="region of interest" description="Sigma-70 factor domain-4" evidence="6">
    <location>
        <begin position="194"/>
        <end position="242"/>
    </location>
</feature>
<dbReference type="Pfam" id="PF04545">
    <property type="entry name" value="Sigma70_r4"/>
    <property type="match status" value="1"/>
</dbReference>
<evidence type="ECO:0000256" key="4">
    <source>
        <dbReference type="ARBA" id="ARBA00023125"/>
    </source>
</evidence>
<dbReference type="GO" id="GO:0003899">
    <property type="term" value="F:DNA-directed RNA polymerase activity"/>
    <property type="evidence" value="ECO:0007669"/>
    <property type="project" value="InterPro"/>
</dbReference>
<dbReference type="Gene3D" id="1.10.1740.10">
    <property type="match status" value="1"/>
</dbReference>
<dbReference type="InterPro" id="IPR014284">
    <property type="entry name" value="RNA_pol_sigma-70_dom"/>
</dbReference>
<organism evidence="8 9">
    <name type="scientific">SAR86 cluster bacterium</name>
    <dbReference type="NCBI Taxonomy" id="2030880"/>
    <lineage>
        <taxon>Bacteria</taxon>
        <taxon>Pseudomonadati</taxon>
        <taxon>Pseudomonadota</taxon>
        <taxon>Gammaproteobacteria</taxon>
        <taxon>SAR86 cluster</taxon>
    </lineage>
</organism>
<dbReference type="GO" id="GO:0016987">
    <property type="term" value="F:sigma factor activity"/>
    <property type="evidence" value="ECO:0007669"/>
    <property type="project" value="UniProtKB-UniRule"/>
</dbReference>
<protein>
    <recommendedName>
        <fullName evidence="6">RNA polymerase sigma factor FliA</fullName>
    </recommendedName>
    <alternativeName>
        <fullName evidence="6">RNA polymerase sigma factor for flagellar operon</fullName>
    </alternativeName>
    <alternativeName>
        <fullName evidence="6">Sigma F</fullName>
    </alternativeName>
    <alternativeName>
        <fullName evidence="6">Sigma-28</fullName>
    </alternativeName>
</protein>
<dbReference type="InterPro" id="IPR013324">
    <property type="entry name" value="RNA_pol_sigma_r3/r4-like"/>
</dbReference>
<evidence type="ECO:0000256" key="5">
    <source>
        <dbReference type="ARBA" id="ARBA00023163"/>
    </source>
</evidence>
<dbReference type="GO" id="GO:0005737">
    <property type="term" value="C:cytoplasm"/>
    <property type="evidence" value="ECO:0007669"/>
    <property type="project" value="UniProtKB-SubCell"/>
</dbReference>
<evidence type="ECO:0000256" key="1">
    <source>
        <dbReference type="ARBA" id="ARBA00022490"/>
    </source>
</evidence>
<keyword evidence="2 6" id="KW-0805">Transcription regulation</keyword>
<dbReference type="InterPro" id="IPR013325">
    <property type="entry name" value="RNA_pol_sigma_r2"/>
</dbReference>
<name>A0A2A5AWF9_9GAMM</name>
<dbReference type="SUPFAM" id="SSF88659">
    <property type="entry name" value="Sigma3 and sigma4 domains of RNA polymerase sigma factors"/>
    <property type="match status" value="2"/>
</dbReference>
<dbReference type="InterPro" id="IPR012845">
    <property type="entry name" value="RNA_pol_sigma_FliA_WhiG"/>
</dbReference>
<dbReference type="Proteomes" id="UP000218327">
    <property type="component" value="Unassembled WGS sequence"/>
</dbReference>